<reference evidence="4 5" key="1">
    <citation type="journal article" date="2014" name="BMC Genomics">
        <title>Genome sequencing of four Aureobasidium pullulans varieties: biotechnological potential, stress tolerance, and description of new species.</title>
        <authorList>
            <person name="Gostin Ar C."/>
            <person name="Ohm R.A."/>
            <person name="Kogej T."/>
            <person name="Sonjak S."/>
            <person name="Turk M."/>
            <person name="Zajc J."/>
            <person name="Zalar P."/>
            <person name="Grube M."/>
            <person name="Sun H."/>
            <person name="Han J."/>
            <person name="Sharma A."/>
            <person name="Chiniquy J."/>
            <person name="Ngan C.Y."/>
            <person name="Lipzen A."/>
            <person name="Barry K."/>
            <person name="Grigoriev I.V."/>
            <person name="Gunde-Cimerman N."/>
        </authorList>
    </citation>
    <scope>NUCLEOTIDE SEQUENCE [LARGE SCALE GENOMIC DNA]</scope>
    <source>
        <strain evidence="4 5">EXF-2481</strain>
    </source>
</reference>
<dbReference type="OrthoDB" id="3037908at2759"/>
<evidence type="ECO:0000256" key="2">
    <source>
        <dbReference type="SAM" id="MobiDB-lite"/>
    </source>
</evidence>
<name>A0A074YDK4_AURSE</name>
<dbReference type="InterPro" id="IPR007219">
    <property type="entry name" value="XnlR_reg_dom"/>
</dbReference>
<accession>A0A074YDK4</accession>
<dbReference type="InterPro" id="IPR050987">
    <property type="entry name" value="AtrR-like"/>
</dbReference>
<dbReference type="PANTHER" id="PTHR46910:SF1">
    <property type="entry name" value="MISCELLANEOUS ZN(II)2CYS6 TRANSCRIPTION FACTOR (EUROFUNG)-RELATED"/>
    <property type="match status" value="1"/>
</dbReference>
<sequence>MSSARDIEAWNLCFDFTLTNAPHVSGGHEPTAETRPIVPRVQQMSISEAIDPPEPSPDVIINRAENRNVHHAEKPPTVGANVPSISADNGQSPGFAVNTVSATERKYMGSTSLQVFSQWLDMTFHVLPAGLTSSFQHGMRFCEEMDLPEDLHMPPIPAEWHKYINAFFTGVGKVFPIVSKETINSCAQYMCQQDPRSLPSRQRPLIASVYACLAVGADSLGSTAQGLDYATAAYSLYAYLVARPYLQSAQALLLICLALRGRNKDGAGSQALGQAIRILHTLGLHRRLSGYGSLNGEQTEAVRLGVYTWWSAYCLDRIMSLESGRPPLVQDEDIDQVRVLQPSGVQDLEPLQALLDLGTIQGSICRHLATIKLPTIAAVLDAQSRLDQSLLKWQGALPHDLRCDGDITINGMNLAVPRAFLAIQFHTTMINLHRAALLMDKDIHQTNLARYNLSSNRLASSESICANSSRAIITAFLQVRDITRHSRLQTMTGPLMAIYVLSINTLKNPTSWSARSDVGLIYSAAEAVEQVYTADGQDPAFYTLLKTLKQLASQDTLSPKGLTNSRAPTRRTSPQTNQSRTGPSSESINRGYEMNGVQLNHMLDHNLSDEWDTLFPRLYVGDFALDAEAFEGMDIEHLMGIPHLAFDEPH</sequence>
<dbReference type="InParanoid" id="A0A074YDK4"/>
<dbReference type="GO" id="GO:0008270">
    <property type="term" value="F:zinc ion binding"/>
    <property type="evidence" value="ECO:0007669"/>
    <property type="project" value="InterPro"/>
</dbReference>
<evidence type="ECO:0000313" key="4">
    <source>
        <dbReference type="EMBL" id="KEQ92157.1"/>
    </source>
</evidence>
<dbReference type="GO" id="GO:0003677">
    <property type="term" value="F:DNA binding"/>
    <property type="evidence" value="ECO:0007669"/>
    <property type="project" value="InterPro"/>
</dbReference>
<dbReference type="CDD" id="cd12148">
    <property type="entry name" value="fungal_TF_MHR"/>
    <property type="match status" value="1"/>
</dbReference>
<dbReference type="RefSeq" id="XP_013340608.1">
    <property type="nucleotide sequence ID" value="XM_013485154.1"/>
</dbReference>
<feature type="region of interest" description="Disordered" evidence="2">
    <location>
        <begin position="556"/>
        <end position="590"/>
    </location>
</feature>
<dbReference type="GO" id="GO:0006351">
    <property type="term" value="P:DNA-templated transcription"/>
    <property type="evidence" value="ECO:0007669"/>
    <property type="project" value="InterPro"/>
</dbReference>
<keyword evidence="1" id="KW-0539">Nucleus</keyword>
<gene>
    <name evidence="4" type="ORF">AUEXF2481DRAFT_7856</name>
</gene>
<dbReference type="GeneID" id="25371472"/>
<dbReference type="OMA" id="HTWRTEN"/>
<dbReference type="PANTHER" id="PTHR46910">
    <property type="entry name" value="TRANSCRIPTION FACTOR PDR1"/>
    <property type="match status" value="1"/>
</dbReference>
<protein>
    <recommendedName>
        <fullName evidence="3">Xylanolytic transcriptional activator regulatory domain-containing protein</fullName>
    </recommendedName>
</protein>
<dbReference type="SMART" id="SM00906">
    <property type="entry name" value="Fungal_trans"/>
    <property type="match status" value="1"/>
</dbReference>
<dbReference type="HOGENOM" id="CLU_010508_0_0_1"/>
<dbReference type="GO" id="GO:0003700">
    <property type="term" value="F:DNA-binding transcription factor activity"/>
    <property type="evidence" value="ECO:0007669"/>
    <property type="project" value="InterPro"/>
</dbReference>
<keyword evidence="5" id="KW-1185">Reference proteome</keyword>
<evidence type="ECO:0000313" key="5">
    <source>
        <dbReference type="Proteomes" id="UP000030641"/>
    </source>
</evidence>
<dbReference type="AlphaFoldDB" id="A0A074YDK4"/>
<organism evidence="4 5">
    <name type="scientific">Aureobasidium subglaciale (strain EXF-2481)</name>
    <name type="common">Aureobasidium pullulans var. subglaciale</name>
    <dbReference type="NCBI Taxonomy" id="1043005"/>
    <lineage>
        <taxon>Eukaryota</taxon>
        <taxon>Fungi</taxon>
        <taxon>Dikarya</taxon>
        <taxon>Ascomycota</taxon>
        <taxon>Pezizomycotina</taxon>
        <taxon>Dothideomycetes</taxon>
        <taxon>Dothideomycetidae</taxon>
        <taxon>Dothideales</taxon>
        <taxon>Saccotheciaceae</taxon>
        <taxon>Aureobasidium</taxon>
    </lineage>
</organism>
<dbReference type="Proteomes" id="UP000030641">
    <property type="component" value="Unassembled WGS sequence"/>
</dbReference>
<dbReference type="STRING" id="1043005.A0A074YDK4"/>
<feature type="compositionally biased region" description="Polar residues" evidence="2">
    <location>
        <begin position="556"/>
        <end position="588"/>
    </location>
</feature>
<evidence type="ECO:0000259" key="3">
    <source>
        <dbReference type="SMART" id="SM00906"/>
    </source>
</evidence>
<feature type="domain" description="Xylanolytic transcriptional activator regulatory" evidence="3">
    <location>
        <begin position="268"/>
        <end position="345"/>
    </location>
</feature>
<dbReference type="Pfam" id="PF04082">
    <property type="entry name" value="Fungal_trans"/>
    <property type="match status" value="1"/>
</dbReference>
<proteinExistence type="predicted"/>
<evidence type="ECO:0000256" key="1">
    <source>
        <dbReference type="ARBA" id="ARBA00023242"/>
    </source>
</evidence>
<dbReference type="EMBL" id="KL584772">
    <property type="protein sequence ID" value="KEQ92157.1"/>
    <property type="molecule type" value="Genomic_DNA"/>
</dbReference>